<proteinExistence type="predicted"/>
<accession>A0A9N8VKR7</accession>
<organism evidence="1 2">
    <name type="scientific">Diversispora eburnea</name>
    <dbReference type="NCBI Taxonomy" id="1213867"/>
    <lineage>
        <taxon>Eukaryota</taxon>
        <taxon>Fungi</taxon>
        <taxon>Fungi incertae sedis</taxon>
        <taxon>Mucoromycota</taxon>
        <taxon>Glomeromycotina</taxon>
        <taxon>Glomeromycetes</taxon>
        <taxon>Diversisporales</taxon>
        <taxon>Diversisporaceae</taxon>
        <taxon>Diversispora</taxon>
    </lineage>
</organism>
<dbReference type="Proteomes" id="UP000789706">
    <property type="component" value="Unassembled WGS sequence"/>
</dbReference>
<keyword evidence="2" id="KW-1185">Reference proteome</keyword>
<dbReference type="OrthoDB" id="2404417at2759"/>
<dbReference type="AlphaFoldDB" id="A0A9N8VKR7"/>
<feature type="non-terminal residue" evidence="1">
    <location>
        <position position="337"/>
    </location>
</feature>
<evidence type="ECO:0000313" key="1">
    <source>
        <dbReference type="EMBL" id="CAG8453858.1"/>
    </source>
</evidence>
<gene>
    <name evidence="1" type="ORF">DEBURN_LOCUS2297</name>
</gene>
<evidence type="ECO:0000313" key="2">
    <source>
        <dbReference type="Proteomes" id="UP000789706"/>
    </source>
</evidence>
<protein>
    <submittedName>
        <fullName evidence="1">11881_t:CDS:1</fullName>
    </submittedName>
</protein>
<reference evidence="1" key="1">
    <citation type="submission" date="2021-06" db="EMBL/GenBank/DDBJ databases">
        <authorList>
            <person name="Kallberg Y."/>
            <person name="Tangrot J."/>
            <person name="Rosling A."/>
        </authorList>
    </citation>
    <scope>NUCLEOTIDE SEQUENCE</scope>
    <source>
        <strain evidence="1">AZ414A</strain>
    </source>
</reference>
<comment type="caution">
    <text evidence="1">The sequence shown here is derived from an EMBL/GenBank/DDBJ whole genome shotgun (WGS) entry which is preliminary data.</text>
</comment>
<name>A0A9N8VKR7_9GLOM</name>
<dbReference type="EMBL" id="CAJVPK010000121">
    <property type="protein sequence ID" value="CAG8453858.1"/>
    <property type="molecule type" value="Genomic_DNA"/>
</dbReference>
<sequence>SIELEKDNIDYLRPMMEQLTKNYNVELRDGFYITNIVTGECPLCLDYIWNSSFRDICKHCHAARIFSMAQMNNSNIVQETKEKFVSYFKNKERIVPPDQKNNTIYLGSIDEAYNEIIRLFNIEGTKIFNSSAKQINVCTNPFRPLELNHHHSTRTGSSAKPRKPSRILRYNINNNNPEILSKKSKKNSIMTLQNIDSQQSRTVDLSFITQQTNNNFSELDIVDSEFTIKELKQINNNSFELTQSTTQEPEQANNNSFELSQANNNFEFFISSKLSQANNNFGSIISSELQFEQVNNNFSESTIISSELQFTNQESNELEFARKLHSARQYVLNIINN</sequence>